<evidence type="ECO:0000313" key="1">
    <source>
        <dbReference type="EMBL" id="DAD75383.1"/>
    </source>
</evidence>
<accession>A0A8S5M007</accession>
<sequence>MIDLTSFSTVNGDQFNYVKQESYTHLHIVIRVWKMIYDKGAISIYGNMNGYGYFGIIRYDKYGGMNIDTIFGSGMSLAYGGLEEDGEIVRIVLNVRQYSVYSMQGNDPFEVARTTG</sequence>
<name>A0A8S5M007_9CAUD</name>
<proteinExistence type="predicted"/>
<organism evidence="1">
    <name type="scientific">Caudovirales sp. ct7oE3</name>
    <dbReference type="NCBI Taxonomy" id="2826768"/>
    <lineage>
        <taxon>Viruses</taxon>
        <taxon>Duplodnaviria</taxon>
        <taxon>Heunggongvirae</taxon>
        <taxon>Uroviricota</taxon>
        <taxon>Caudoviricetes</taxon>
    </lineage>
</organism>
<protein>
    <submittedName>
        <fullName evidence="1">Uncharacterized protein</fullName>
    </submittedName>
</protein>
<dbReference type="EMBL" id="BK014781">
    <property type="protein sequence ID" value="DAD75383.1"/>
    <property type="molecule type" value="Genomic_DNA"/>
</dbReference>
<reference evidence="1" key="1">
    <citation type="journal article" date="2021" name="Proc. Natl. Acad. Sci. U.S.A.">
        <title>A Catalog of Tens of Thousands of Viruses from Human Metagenomes Reveals Hidden Associations with Chronic Diseases.</title>
        <authorList>
            <person name="Tisza M.J."/>
            <person name="Buck C.B."/>
        </authorList>
    </citation>
    <scope>NUCLEOTIDE SEQUENCE</scope>
    <source>
        <strain evidence="1">Ct7oE3</strain>
    </source>
</reference>